<feature type="compositionally biased region" description="Basic and acidic residues" evidence="1">
    <location>
        <begin position="110"/>
        <end position="119"/>
    </location>
</feature>
<proteinExistence type="predicted"/>
<sequence length="125" mass="13543">MLRVVCQAVRWLDDEFPGTLEVRLTDAHGTVWSLVDKAPVFIDPSLTPEVVLPVDVEVACEVVRVDGESVTVSTARPWGVATADGFDEFRVTLHQLVDGATDDEVTVVSGRRDPSRGAEEPVAEA</sequence>
<evidence type="ECO:0000256" key="1">
    <source>
        <dbReference type="SAM" id="MobiDB-lite"/>
    </source>
</evidence>
<keyword evidence="3" id="KW-1185">Reference proteome</keyword>
<protein>
    <submittedName>
        <fullName evidence="2">Uncharacterized protein</fullName>
    </submittedName>
</protein>
<dbReference type="STRING" id="402600.SAMN05216188_102264"/>
<dbReference type="RefSeq" id="WP_089949711.1">
    <property type="nucleotide sequence ID" value="NZ_FOFR01000002.1"/>
</dbReference>
<dbReference type="EMBL" id="FOFR01000002">
    <property type="protein sequence ID" value="SEQ16435.1"/>
    <property type="molecule type" value="Genomic_DNA"/>
</dbReference>
<evidence type="ECO:0000313" key="3">
    <source>
        <dbReference type="Proteomes" id="UP000199352"/>
    </source>
</evidence>
<dbReference type="OrthoDB" id="4567081at2"/>
<name>A0A1H9DSJ7_9PSEU</name>
<reference evidence="3" key="1">
    <citation type="submission" date="2016-10" db="EMBL/GenBank/DDBJ databases">
        <authorList>
            <person name="Varghese N."/>
            <person name="Submissions S."/>
        </authorList>
    </citation>
    <scope>NUCLEOTIDE SEQUENCE [LARGE SCALE GENOMIC DNA]</scope>
    <source>
        <strain evidence="3">CGMCC 4.3525</strain>
    </source>
</reference>
<organism evidence="2 3">
    <name type="scientific">Lentzea xinjiangensis</name>
    <dbReference type="NCBI Taxonomy" id="402600"/>
    <lineage>
        <taxon>Bacteria</taxon>
        <taxon>Bacillati</taxon>
        <taxon>Actinomycetota</taxon>
        <taxon>Actinomycetes</taxon>
        <taxon>Pseudonocardiales</taxon>
        <taxon>Pseudonocardiaceae</taxon>
        <taxon>Lentzea</taxon>
    </lineage>
</organism>
<dbReference type="AlphaFoldDB" id="A0A1H9DSJ7"/>
<feature type="region of interest" description="Disordered" evidence="1">
    <location>
        <begin position="106"/>
        <end position="125"/>
    </location>
</feature>
<dbReference type="Proteomes" id="UP000199352">
    <property type="component" value="Unassembled WGS sequence"/>
</dbReference>
<gene>
    <name evidence="2" type="ORF">SAMN05216188_102264</name>
</gene>
<evidence type="ECO:0000313" key="2">
    <source>
        <dbReference type="EMBL" id="SEQ16435.1"/>
    </source>
</evidence>
<accession>A0A1H9DSJ7</accession>